<dbReference type="RefSeq" id="WP_004582044.1">
    <property type="nucleotide sequence ID" value="NZ_AP028878.1"/>
</dbReference>
<dbReference type="eggNOG" id="ENOG50338SY">
    <property type="taxonomic scope" value="Bacteria"/>
</dbReference>
<sequence length="283" mass="31108">MIHSGRWTRASLMALFACALMLSPLISRAAENPLLSSLYDFRISNFEALNAYYQFSVNGSTETLNDIVASINASNAEMNSISEKASGLLNDDQVARLNQDFDKFKDLMRQNINDVRQNGYPDLRLVSDMANQAVTLSRTSAEMYDIVRTSESVTTDKRVEAARAAAVLMAQMMSKYSARSTSSVSQTFQGADTEEPLDEQAKQFDALMSEVTAGHPSGELHQTLSSVASKWGFIRSSYVNYNENNVSFVIDRYSKGILEELNQAIELMIGNDRAAATANASAG</sequence>
<dbReference type="Proteomes" id="UP000013165">
    <property type="component" value="Unassembled WGS sequence"/>
</dbReference>
<protein>
    <submittedName>
        <fullName evidence="2">Uncharacterized protein</fullName>
    </submittedName>
</protein>
<comment type="caution">
    <text evidence="2">The sequence shown here is derived from an EMBL/GenBank/DDBJ whole genome shotgun (WGS) entry which is preliminary data.</text>
</comment>
<gene>
    <name evidence="2" type="ORF">J057_20545</name>
</gene>
<accession>N6WYF1</accession>
<dbReference type="PATRIC" id="fig|626887.3.peg.4112"/>
<evidence type="ECO:0000313" key="3">
    <source>
        <dbReference type="Proteomes" id="UP000013165"/>
    </source>
</evidence>
<keyword evidence="3" id="KW-1185">Reference proteome</keyword>
<name>N6WYF1_9GAMM</name>
<dbReference type="EMBL" id="APLQ01000014">
    <property type="protein sequence ID" value="ENO13823.1"/>
    <property type="molecule type" value="Genomic_DNA"/>
</dbReference>
<feature type="chain" id="PRO_5004127146" evidence="1">
    <location>
        <begin position="30"/>
        <end position="283"/>
    </location>
</feature>
<reference evidence="2 3" key="1">
    <citation type="journal article" date="2013" name="Genome Announc.">
        <title>Genome Sequence of the Polycyclic Aromatic Hydrocarbon-Degrading Bacterium Strain Marinobacter nanhaiticus D15-8WT.</title>
        <authorList>
            <person name="Cui Z."/>
            <person name="Gao W."/>
            <person name="Li Q."/>
            <person name="Xu G."/>
            <person name="Zheng L."/>
        </authorList>
    </citation>
    <scope>NUCLEOTIDE SEQUENCE [LARGE SCALE GENOMIC DNA]</scope>
    <source>
        <strain evidence="2 3">D15-8W</strain>
    </source>
</reference>
<evidence type="ECO:0000313" key="2">
    <source>
        <dbReference type="EMBL" id="ENO13823.1"/>
    </source>
</evidence>
<proteinExistence type="predicted"/>
<dbReference type="HOGENOM" id="CLU_087891_0_0_6"/>
<dbReference type="OrthoDB" id="6358391at2"/>
<dbReference type="AlphaFoldDB" id="N6WYF1"/>
<feature type="signal peptide" evidence="1">
    <location>
        <begin position="1"/>
        <end position="29"/>
    </location>
</feature>
<evidence type="ECO:0000256" key="1">
    <source>
        <dbReference type="SAM" id="SignalP"/>
    </source>
</evidence>
<keyword evidence="1" id="KW-0732">Signal</keyword>
<organism evidence="2 3">
    <name type="scientific">Marinobacter nanhaiticus D15-8W</name>
    <dbReference type="NCBI Taxonomy" id="626887"/>
    <lineage>
        <taxon>Bacteria</taxon>
        <taxon>Pseudomonadati</taxon>
        <taxon>Pseudomonadota</taxon>
        <taxon>Gammaproteobacteria</taxon>
        <taxon>Pseudomonadales</taxon>
        <taxon>Marinobacteraceae</taxon>
        <taxon>Marinobacter</taxon>
    </lineage>
</organism>